<evidence type="ECO:0000313" key="3">
    <source>
        <dbReference type="EMBL" id="KAL1596452.1"/>
    </source>
</evidence>
<evidence type="ECO:0000259" key="2">
    <source>
        <dbReference type="Pfam" id="PF00069"/>
    </source>
</evidence>
<keyword evidence="4" id="KW-1185">Reference proteome</keyword>
<feature type="compositionally biased region" description="Low complexity" evidence="1">
    <location>
        <begin position="394"/>
        <end position="407"/>
    </location>
</feature>
<gene>
    <name evidence="3" type="ORF">SLS60_009098</name>
</gene>
<dbReference type="Proteomes" id="UP001521785">
    <property type="component" value="Unassembled WGS sequence"/>
</dbReference>
<dbReference type="SUPFAM" id="SSF56112">
    <property type="entry name" value="Protein kinase-like (PK-like)"/>
    <property type="match status" value="1"/>
</dbReference>
<reference evidence="3 4" key="1">
    <citation type="submission" date="2024-02" db="EMBL/GenBank/DDBJ databases">
        <title>De novo assembly and annotation of 12 fungi associated with fruit tree decline syndrome in Ontario, Canada.</title>
        <authorList>
            <person name="Sulman M."/>
            <person name="Ellouze W."/>
            <person name="Ilyukhin E."/>
        </authorList>
    </citation>
    <scope>NUCLEOTIDE SEQUENCE [LARGE SCALE GENOMIC DNA]</scope>
    <source>
        <strain evidence="3 4">M42-189</strain>
    </source>
</reference>
<feature type="domain" description="Protein kinase" evidence="2">
    <location>
        <begin position="238"/>
        <end position="353"/>
    </location>
</feature>
<feature type="region of interest" description="Disordered" evidence="1">
    <location>
        <begin position="65"/>
        <end position="94"/>
    </location>
</feature>
<proteinExistence type="predicted"/>
<sequence length="496" mass="56092">MATQTNSFDTTYVLEFSYDHNDCCTLTALINDVRFHISVNPNNLQKNSDKTFYYEYLEKISGLRDAEDREEEDIERRESKHKGKKSPGKDSAIAMNDNEWEDDEEGDDGDQWSGDAAVELRNWVLDAFKGVATTYAPADRPPEESTLYDWYHGPTYFYTLQVWHGHVEPQLLDQDQLLEKKIETLVPRLALPKYIQKMGLPWLDAKDLVVKSETALPEPAHPGEVMTKDGKTLFFKPVDSVQPDAFKREIKHLKQLENLQLNIKVPQLYGFVAFENSKTDIMGLLISVIEGATPLTHLLDQSVDSSLRKSWSEKVGSYVAQLHEHKIVWGDAKADNFLVDKNDELWIIDFGGSYTEGWVDPELKETIEGDDMGVQKIKDALEDPEFKTFDPTTSSSIRPSHARSSSSLFVTEKPQSGSKRKHQSRTKSEDTNDKAKKPRKDTENPKEVEHATKSNCVAKNNGVATSGDFITGIKTPSEEVLDSLFEDTVAIEAAHD</sequence>
<feature type="compositionally biased region" description="Polar residues" evidence="1">
    <location>
        <begin position="453"/>
        <end position="464"/>
    </location>
</feature>
<accession>A0ABR3QWC9</accession>
<protein>
    <recommendedName>
        <fullName evidence="2">Protein kinase domain-containing protein</fullName>
    </recommendedName>
</protein>
<feature type="region of interest" description="Disordered" evidence="1">
    <location>
        <begin position="383"/>
        <end position="470"/>
    </location>
</feature>
<dbReference type="EMBL" id="JAKJXO020000014">
    <property type="protein sequence ID" value="KAL1596452.1"/>
    <property type="molecule type" value="Genomic_DNA"/>
</dbReference>
<comment type="caution">
    <text evidence="3">The sequence shown here is derived from an EMBL/GenBank/DDBJ whole genome shotgun (WGS) entry which is preliminary data.</text>
</comment>
<name>A0ABR3QWC9_9PLEO</name>
<dbReference type="InterPro" id="IPR011009">
    <property type="entry name" value="Kinase-like_dom_sf"/>
</dbReference>
<dbReference type="InterPro" id="IPR000719">
    <property type="entry name" value="Prot_kinase_dom"/>
</dbReference>
<feature type="compositionally biased region" description="Basic and acidic residues" evidence="1">
    <location>
        <begin position="426"/>
        <end position="452"/>
    </location>
</feature>
<dbReference type="Pfam" id="PF00069">
    <property type="entry name" value="Pkinase"/>
    <property type="match status" value="1"/>
</dbReference>
<organism evidence="3 4">
    <name type="scientific">Paraconiothyrium brasiliense</name>
    <dbReference type="NCBI Taxonomy" id="300254"/>
    <lineage>
        <taxon>Eukaryota</taxon>
        <taxon>Fungi</taxon>
        <taxon>Dikarya</taxon>
        <taxon>Ascomycota</taxon>
        <taxon>Pezizomycotina</taxon>
        <taxon>Dothideomycetes</taxon>
        <taxon>Pleosporomycetidae</taxon>
        <taxon>Pleosporales</taxon>
        <taxon>Massarineae</taxon>
        <taxon>Didymosphaeriaceae</taxon>
        <taxon>Paraconiothyrium</taxon>
    </lineage>
</organism>
<dbReference type="Gene3D" id="1.10.510.10">
    <property type="entry name" value="Transferase(Phosphotransferase) domain 1"/>
    <property type="match status" value="1"/>
</dbReference>
<evidence type="ECO:0000313" key="4">
    <source>
        <dbReference type="Proteomes" id="UP001521785"/>
    </source>
</evidence>
<evidence type="ECO:0000256" key="1">
    <source>
        <dbReference type="SAM" id="MobiDB-lite"/>
    </source>
</evidence>